<dbReference type="InterPro" id="IPR014729">
    <property type="entry name" value="Rossmann-like_a/b/a_fold"/>
</dbReference>
<name>C7GA11_9FIRM</name>
<dbReference type="Proteomes" id="UP000004828">
    <property type="component" value="Unassembled WGS sequence"/>
</dbReference>
<dbReference type="PANTHER" id="PTHR43686:SF1">
    <property type="entry name" value="AMINOTRAN_5 DOMAIN-CONTAINING PROTEIN"/>
    <property type="match status" value="1"/>
</dbReference>
<organism evidence="1 2">
    <name type="scientific">Roseburia intestinalis L1-82</name>
    <dbReference type="NCBI Taxonomy" id="536231"/>
    <lineage>
        <taxon>Bacteria</taxon>
        <taxon>Bacillati</taxon>
        <taxon>Bacillota</taxon>
        <taxon>Clostridia</taxon>
        <taxon>Lachnospirales</taxon>
        <taxon>Lachnospiraceae</taxon>
        <taxon>Roseburia</taxon>
    </lineage>
</organism>
<evidence type="ECO:0000313" key="2">
    <source>
        <dbReference type="Proteomes" id="UP000004828"/>
    </source>
</evidence>
<dbReference type="PANTHER" id="PTHR43686">
    <property type="entry name" value="SULFURTRANSFERASE-RELATED"/>
    <property type="match status" value="1"/>
</dbReference>
<gene>
    <name evidence="1" type="ORF">ROSINTL182_06763</name>
</gene>
<comment type="caution">
    <text evidence="1">The sequence shown here is derived from an EMBL/GenBank/DDBJ whole genome shotgun (WGS) entry which is preliminary data.</text>
</comment>
<proteinExistence type="predicted"/>
<dbReference type="EMBL" id="ABYJ02000080">
    <property type="protein sequence ID" value="EEV01339.1"/>
    <property type="molecule type" value="Genomic_DNA"/>
</dbReference>
<dbReference type="AlphaFoldDB" id="C7GA11"/>
<evidence type="ECO:0000313" key="1">
    <source>
        <dbReference type="EMBL" id="EEV01339.1"/>
    </source>
</evidence>
<reference evidence="1 2" key="1">
    <citation type="submission" date="2009-08" db="EMBL/GenBank/DDBJ databases">
        <authorList>
            <person name="Weinstock G."/>
            <person name="Sodergren E."/>
            <person name="Clifton S."/>
            <person name="Fulton L."/>
            <person name="Fulton B."/>
            <person name="Courtney L."/>
            <person name="Fronick C."/>
            <person name="Harrison M."/>
            <person name="Strong C."/>
            <person name="Farmer C."/>
            <person name="Delahaunty K."/>
            <person name="Markovic C."/>
            <person name="Hall O."/>
            <person name="Minx P."/>
            <person name="Tomlinson C."/>
            <person name="Mitreva M."/>
            <person name="Nelson J."/>
            <person name="Hou S."/>
            <person name="Wollam A."/>
            <person name="Pepin K.H."/>
            <person name="Johnson M."/>
            <person name="Bhonagiri V."/>
            <person name="Nash W.E."/>
            <person name="Warren W."/>
            <person name="Chinwalla A."/>
            <person name="Mardis E.R."/>
            <person name="Wilson R.K."/>
        </authorList>
    </citation>
    <scope>NUCLEOTIDE SEQUENCE [LARGE SCALE GENOMIC DNA]</scope>
    <source>
        <strain evidence="1 2">L1-82</strain>
    </source>
</reference>
<protein>
    <submittedName>
        <fullName evidence="1">Uncharacterized protein</fullName>
    </submittedName>
</protein>
<dbReference type="Gene3D" id="3.40.50.620">
    <property type="entry name" value="HUPs"/>
    <property type="match status" value="1"/>
</dbReference>
<sequence>MGIIFAISTTEKERNGHENFSDREVLFLILEIDFPLRRNYTDSWHRNVWGTRIRLFIVPDDSVFRTCTIYYRVNFQQKNKNGVSMGDTRKEEAEFSLRKKYHKTIFSRFARAINTYRLVEDGDHVAVCIAQGGNGLILAKCFQEIKRHRKIDFEVDFFSFEEENNGKFIRIAEETGIPVQKLHSVDDVKNSGCNKLAVADCYEDVIEMILTGVLYRGEISTLMPKEKERDFGGIEVIRPFYLVHKQDLKEWNMEFGMVTGTKEDFSDQQEEVKRLLEEFENINPGIAANIFKSVENVNLNTVIAYHTGMGLHSFLEDYEQ</sequence>
<accession>C7GA11</accession>
<dbReference type="SUPFAM" id="SSF52402">
    <property type="entry name" value="Adenine nucleotide alpha hydrolases-like"/>
    <property type="match status" value="1"/>
</dbReference>
<dbReference type="HOGENOM" id="CLU_026481_4_0_9"/>